<proteinExistence type="predicted"/>
<dbReference type="Proteomes" id="UP001154265">
    <property type="component" value="Unassembled WGS sequence"/>
</dbReference>
<reference evidence="1" key="2">
    <citation type="submission" date="2022-01" db="EMBL/GenBank/DDBJ databases">
        <authorList>
            <person name="Zivanovic Y."/>
            <person name="Moreira D."/>
            <person name="Lopez-Garcia P."/>
        </authorList>
    </citation>
    <scope>NUCLEOTIDE SEQUENCE</scope>
    <source>
        <strain evidence="1">G9</strain>
    </source>
</reference>
<dbReference type="EMBL" id="JAKKUT010000002">
    <property type="protein sequence ID" value="MDG2990741.1"/>
    <property type="molecule type" value="Genomic_DNA"/>
</dbReference>
<protein>
    <submittedName>
        <fullName evidence="1">Uncharacterized protein</fullName>
    </submittedName>
</protein>
<keyword evidence="2" id="KW-1185">Reference proteome</keyword>
<evidence type="ECO:0000313" key="2">
    <source>
        <dbReference type="Proteomes" id="UP001154265"/>
    </source>
</evidence>
<reference evidence="1" key="1">
    <citation type="journal article" date="2022" name="Genome Biol. Evol.">
        <title>A New Gene Family Diagnostic for Intracellular Biomineralization of Amorphous Ca Carbonates by Cyanobacteria.</title>
        <authorList>
            <person name="Benzerara K."/>
            <person name="Duprat E."/>
            <person name="Bitard-Feildel T."/>
            <person name="Caumes G."/>
            <person name="Cassier-Chauvat C."/>
            <person name="Chauvat F."/>
            <person name="Dezi M."/>
            <person name="Diop S.I."/>
            <person name="Gaschignard G."/>
            <person name="Gorgen S."/>
            <person name="Gugger M."/>
            <person name="Lopez-Garcia P."/>
            <person name="Millet M."/>
            <person name="Skouri-Panet F."/>
            <person name="Moreira D."/>
            <person name="Callebaut I."/>
        </authorList>
    </citation>
    <scope>NUCLEOTIDE SEQUENCE</scope>
    <source>
        <strain evidence="1">G9</strain>
    </source>
</reference>
<accession>A0ABT6EZ05</accession>
<sequence>MTSSLFWLWPMASPSQDRSPGGGNKTPRSLADYQPRTLAAIAQAGLASKLGTDPLGDILGDALIIQANVLPSRVQVIYDGEARPLEGLKKDVLDHWTRRYAGNPLGYTESYQVEVRVFENDRPYWVAVRTQDIQSLQARVSQDRTVELYVIGLGGAKSTEGDSWEWLYLVVPTPTD</sequence>
<gene>
    <name evidence="1" type="ORF">L3556_07325</name>
</gene>
<dbReference type="RefSeq" id="WP_277866642.1">
    <property type="nucleotide sequence ID" value="NZ_JAKKUT010000002.1"/>
</dbReference>
<organism evidence="1 2">
    <name type="scientific">Candidatus Synechococcus calcipolaris G9</name>
    <dbReference type="NCBI Taxonomy" id="1497997"/>
    <lineage>
        <taxon>Bacteria</taxon>
        <taxon>Bacillati</taxon>
        <taxon>Cyanobacteriota</taxon>
        <taxon>Cyanophyceae</taxon>
        <taxon>Synechococcales</taxon>
        <taxon>Synechococcaceae</taxon>
        <taxon>Synechococcus</taxon>
    </lineage>
</organism>
<comment type="caution">
    <text evidence="1">The sequence shown here is derived from an EMBL/GenBank/DDBJ whole genome shotgun (WGS) entry which is preliminary data.</text>
</comment>
<evidence type="ECO:0000313" key="1">
    <source>
        <dbReference type="EMBL" id="MDG2990741.1"/>
    </source>
</evidence>
<name>A0ABT6EZ05_9SYNE</name>